<evidence type="ECO:0000313" key="2">
    <source>
        <dbReference type="EMBL" id="PZR12067.1"/>
    </source>
</evidence>
<dbReference type="Proteomes" id="UP000249061">
    <property type="component" value="Unassembled WGS sequence"/>
</dbReference>
<organism evidence="2 3">
    <name type="scientific">Archangium gephyra</name>
    <dbReference type="NCBI Taxonomy" id="48"/>
    <lineage>
        <taxon>Bacteria</taxon>
        <taxon>Pseudomonadati</taxon>
        <taxon>Myxococcota</taxon>
        <taxon>Myxococcia</taxon>
        <taxon>Myxococcales</taxon>
        <taxon>Cystobacterineae</taxon>
        <taxon>Archangiaceae</taxon>
        <taxon>Archangium</taxon>
    </lineage>
</organism>
<evidence type="ECO:0000313" key="3">
    <source>
        <dbReference type="Proteomes" id="UP000249061"/>
    </source>
</evidence>
<proteinExistence type="predicted"/>
<dbReference type="AlphaFoldDB" id="A0A2W5TDP8"/>
<evidence type="ECO:0000259" key="1">
    <source>
        <dbReference type="Pfam" id="PF18894"/>
    </source>
</evidence>
<accession>A0A2W5TDP8</accession>
<dbReference type="Pfam" id="PF18894">
    <property type="entry name" value="PhageMetallopep"/>
    <property type="match status" value="1"/>
</dbReference>
<dbReference type="EMBL" id="QFQP01000013">
    <property type="protein sequence ID" value="PZR12067.1"/>
    <property type="molecule type" value="Genomic_DNA"/>
</dbReference>
<dbReference type="InterPro" id="IPR043998">
    <property type="entry name" value="Put_Metallopep"/>
</dbReference>
<protein>
    <recommendedName>
        <fullName evidence="1">Putative phage metallopeptidase domain-containing protein</fullName>
    </recommendedName>
</protein>
<reference evidence="2 3" key="1">
    <citation type="submission" date="2017-08" db="EMBL/GenBank/DDBJ databases">
        <title>Infants hospitalized years apart are colonized by the same room-sourced microbial strains.</title>
        <authorList>
            <person name="Brooks B."/>
            <person name="Olm M.R."/>
            <person name="Firek B.A."/>
            <person name="Baker R."/>
            <person name="Thomas B.C."/>
            <person name="Morowitz M.J."/>
            <person name="Banfield J.F."/>
        </authorList>
    </citation>
    <scope>NUCLEOTIDE SEQUENCE [LARGE SCALE GENOMIC DNA]</scope>
    <source>
        <strain evidence="2">S2_003_000_R2_14</strain>
    </source>
</reference>
<sequence length="200" mass="23088">MSKTVRRRPDFTAAVRALITHVARAHEAFSHLKAARILVVAGEARRASRGTVKPLTFAGRKRTDSLGRKKPLVKVNGRQMLYCITLRPLFFRRSTPRQRVATVLHELFHISRQFDGTLDHLRRHDEAGDGFEAQFAPIERKVWRKLPPHLVAPFGYDGEVRILQWLEKPQSWLPGERASHRALYTERHLFEGIVRMKTSV</sequence>
<name>A0A2W5TDP8_9BACT</name>
<gene>
    <name evidence="2" type="ORF">DI536_16155</name>
</gene>
<comment type="caution">
    <text evidence="2">The sequence shown here is derived from an EMBL/GenBank/DDBJ whole genome shotgun (WGS) entry which is preliminary data.</text>
</comment>
<feature type="domain" description="Putative phage metallopeptidase" evidence="1">
    <location>
        <begin position="15"/>
        <end position="125"/>
    </location>
</feature>